<dbReference type="STRING" id="43989.cce_0349"/>
<sequence>MYISKRAAFVRNIAASAINCIVTLTLLLIAPLGLAAVITNTFLVTFSTFIVCSICDFIIVWLSFSPPPKRIIHQSGNLTRWQQSQQIERKNIDKE</sequence>
<keyword evidence="1" id="KW-0472">Membrane</keyword>
<accession>B1X159</accession>
<evidence type="ECO:0000313" key="3">
    <source>
        <dbReference type="Proteomes" id="UP000001203"/>
    </source>
</evidence>
<dbReference type="RefSeq" id="WP_009546839.1">
    <property type="nucleotide sequence ID" value="NC_010546.1"/>
</dbReference>
<dbReference type="Proteomes" id="UP000001203">
    <property type="component" value="Chromosome circular"/>
</dbReference>
<organism evidence="2 3">
    <name type="scientific">Crocosphaera subtropica (strain ATCC 51142 / BH68)</name>
    <name type="common">Cyanothece sp. (strain ATCC 51142)</name>
    <dbReference type="NCBI Taxonomy" id="43989"/>
    <lineage>
        <taxon>Bacteria</taxon>
        <taxon>Bacillati</taxon>
        <taxon>Cyanobacteriota</taxon>
        <taxon>Cyanophyceae</taxon>
        <taxon>Oscillatoriophycideae</taxon>
        <taxon>Chroococcales</taxon>
        <taxon>Aphanothecaceae</taxon>
        <taxon>Crocosphaera</taxon>
        <taxon>Crocosphaera subtropica</taxon>
    </lineage>
</organism>
<proteinExistence type="predicted"/>
<protein>
    <submittedName>
        <fullName evidence="2">Uncharacterized protein</fullName>
    </submittedName>
</protein>
<feature type="transmembrane region" description="Helical" evidence="1">
    <location>
        <begin position="42"/>
        <end position="64"/>
    </location>
</feature>
<dbReference type="EMBL" id="CP000806">
    <property type="protein sequence ID" value="ACB49700.1"/>
    <property type="molecule type" value="Genomic_DNA"/>
</dbReference>
<dbReference type="NCBIfam" id="NF040558">
    <property type="entry name" value="CAS_Csx18"/>
    <property type="match status" value="1"/>
</dbReference>
<keyword evidence="3" id="KW-1185">Reference proteome</keyword>
<keyword evidence="1" id="KW-1133">Transmembrane helix</keyword>
<feature type="transmembrane region" description="Helical" evidence="1">
    <location>
        <begin position="12"/>
        <end position="36"/>
    </location>
</feature>
<keyword evidence="1" id="KW-0812">Transmembrane</keyword>
<evidence type="ECO:0000313" key="2">
    <source>
        <dbReference type="EMBL" id="ACB49700.1"/>
    </source>
</evidence>
<gene>
    <name evidence="2" type="ordered locus">cce_0349</name>
</gene>
<dbReference type="eggNOG" id="ENOG5032ZSC">
    <property type="taxonomic scope" value="Bacteria"/>
</dbReference>
<name>B1X159_CROS5</name>
<evidence type="ECO:0000256" key="1">
    <source>
        <dbReference type="SAM" id="Phobius"/>
    </source>
</evidence>
<dbReference type="HOGENOM" id="CLU_164834_0_0_3"/>
<reference evidence="2 3" key="1">
    <citation type="journal article" date="2008" name="Proc. Natl. Acad. Sci. U.S.A.">
        <title>The genome of Cyanothece 51142, a unicellular diazotrophic cyanobacterium important in the marine nitrogen cycle.</title>
        <authorList>
            <person name="Welsh E.A."/>
            <person name="Liberton M."/>
            <person name="Stoeckel J."/>
            <person name="Loh T."/>
            <person name="Elvitigala T."/>
            <person name="Wang C."/>
            <person name="Wollam A."/>
            <person name="Fulton R.S."/>
            <person name="Clifton S.W."/>
            <person name="Jacobs J.M."/>
            <person name="Aurora R."/>
            <person name="Ghosh B.K."/>
            <person name="Sherman L.A."/>
            <person name="Smith R.D."/>
            <person name="Wilson R.K."/>
            <person name="Pakrasi H.B."/>
        </authorList>
    </citation>
    <scope>NUCLEOTIDE SEQUENCE [LARGE SCALE GENOMIC DNA]</scope>
    <source>
        <strain evidence="3">ATCC 51142 / BH68</strain>
    </source>
</reference>
<dbReference type="OrthoDB" id="574339at2"/>
<dbReference type="KEGG" id="cyt:cce_0349"/>
<dbReference type="AlphaFoldDB" id="B1X159"/>